<dbReference type="PROSITE" id="PS51198">
    <property type="entry name" value="UVRD_HELICASE_ATP_BIND"/>
    <property type="match status" value="1"/>
</dbReference>
<evidence type="ECO:0000256" key="9">
    <source>
        <dbReference type="ARBA" id="ARBA00048988"/>
    </source>
</evidence>
<dbReference type="PROSITE" id="PS51217">
    <property type="entry name" value="UVRD_HELICASE_CTER"/>
    <property type="match status" value="1"/>
</dbReference>
<dbReference type="AlphaFoldDB" id="A0A4Q2R8R7"/>
<dbReference type="GO" id="GO:0033202">
    <property type="term" value="C:DNA helicase complex"/>
    <property type="evidence" value="ECO:0007669"/>
    <property type="project" value="TreeGrafter"/>
</dbReference>
<dbReference type="InterPro" id="IPR014017">
    <property type="entry name" value="DNA_helicase_UvrD-like_C"/>
</dbReference>
<dbReference type="InterPro" id="IPR010359">
    <property type="entry name" value="IrrE_HExxH"/>
</dbReference>
<comment type="catalytic activity">
    <reaction evidence="7">
        <text>Couples ATP hydrolysis with the unwinding of duplex DNA by translocating in the 3'-5' direction.</text>
        <dbReference type="EC" id="5.6.2.4"/>
    </reaction>
</comment>
<dbReference type="GO" id="GO:0016887">
    <property type="term" value="F:ATP hydrolysis activity"/>
    <property type="evidence" value="ECO:0007669"/>
    <property type="project" value="RHEA"/>
</dbReference>
<proteinExistence type="inferred from homology"/>
<dbReference type="InterPro" id="IPR027417">
    <property type="entry name" value="P-loop_NTPase"/>
</dbReference>
<keyword evidence="4 10" id="KW-0347">Helicase</keyword>
<evidence type="ECO:0000259" key="12">
    <source>
        <dbReference type="PROSITE" id="PS51217"/>
    </source>
</evidence>
<dbReference type="GO" id="GO:0003677">
    <property type="term" value="F:DNA binding"/>
    <property type="evidence" value="ECO:0007669"/>
    <property type="project" value="InterPro"/>
</dbReference>
<dbReference type="Pfam" id="PF06114">
    <property type="entry name" value="Peptidase_M78"/>
    <property type="match status" value="1"/>
</dbReference>
<dbReference type="PANTHER" id="PTHR11070:SF59">
    <property type="entry name" value="DNA 3'-5' HELICASE"/>
    <property type="match status" value="1"/>
</dbReference>
<dbReference type="GO" id="GO:0043138">
    <property type="term" value="F:3'-5' DNA helicase activity"/>
    <property type="evidence" value="ECO:0007669"/>
    <property type="project" value="UniProtKB-EC"/>
</dbReference>
<evidence type="ECO:0000313" key="14">
    <source>
        <dbReference type="Proteomes" id="UP000289411"/>
    </source>
</evidence>
<evidence type="ECO:0000256" key="7">
    <source>
        <dbReference type="ARBA" id="ARBA00034617"/>
    </source>
</evidence>
<dbReference type="OrthoDB" id="9806690at2"/>
<dbReference type="Gene3D" id="1.10.10.160">
    <property type="match status" value="1"/>
</dbReference>
<feature type="binding site" evidence="10">
    <location>
        <begin position="209"/>
        <end position="216"/>
    </location>
    <ligand>
        <name>ATP</name>
        <dbReference type="ChEBI" id="CHEBI:30616"/>
    </ligand>
</feature>
<evidence type="ECO:0000256" key="4">
    <source>
        <dbReference type="ARBA" id="ARBA00022806"/>
    </source>
</evidence>
<dbReference type="RefSeq" id="WP_129221507.1">
    <property type="nucleotide sequence ID" value="NZ_QYBC01000023.1"/>
</dbReference>
<dbReference type="InterPro" id="IPR013986">
    <property type="entry name" value="DExx_box_DNA_helicase_dom_sf"/>
</dbReference>
<dbReference type="InterPro" id="IPR000212">
    <property type="entry name" value="DNA_helicase_UvrD/REP"/>
</dbReference>
<dbReference type="GO" id="GO:0000725">
    <property type="term" value="P:recombinational repair"/>
    <property type="evidence" value="ECO:0007669"/>
    <property type="project" value="TreeGrafter"/>
</dbReference>
<keyword evidence="2 10" id="KW-0547">Nucleotide-binding</keyword>
<dbReference type="InterPro" id="IPR014016">
    <property type="entry name" value="UvrD-like_ATP-bd"/>
</dbReference>
<dbReference type="Gene3D" id="3.40.50.300">
    <property type="entry name" value="P-loop containing nucleotide triphosphate hydrolases"/>
    <property type="match status" value="2"/>
</dbReference>
<keyword evidence="5 10" id="KW-0067">ATP-binding</keyword>
<dbReference type="EC" id="5.6.2.4" evidence="8"/>
<dbReference type="Gene3D" id="1.10.486.10">
    <property type="entry name" value="PCRA, domain 4"/>
    <property type="match status" value="1"/>
</dbReference>
<comment type="catalytic activity">
    <reaction evidence="9">
        <text>ATP + H2O = ADP + phosphate + H(+)</text>
        <dbReference type="Rhea" id="RHEA:13065"/>
        <dbReference type="ChEBI" id="CHEBI:15377"/>
        <dbReference type="ChEBI" id="CHEBI:15378"/>
        <dbReference type="ChEBI" id="CHEBI:30616"/>
        <dbReference type="ChEBI" id="CHEBI:43474"/>
        <dbReference type="ChEBI" id="CHEBI:456216"/>
        <dbReference type="EC" id="5.6.2.4"/>
    </reaction>
</comment>
<evidence type="ECO:0000256" key="3">
    <source>
        <dbReference type="ARBA" id="ARBA00022801"/>
    </source>
</evidence>
<comment type="similarity">
    <text evidence="1">Belongs to the helicase family. UvrD subfamily.</text>
</comment>
<evidence type="ECO:0000313" key="13">
    <source>
        <dbReference type="EMBL" id="RYB02139.1"/>
    </source>
</evidence>
<reference evidence="13 14" key="1">
    <citation type="submission" date="2018-09" db="EMBL/GenBank/DDBJ databases">
        <authorList>
            <person name="Grouzdev D.S."/>
            <person name="Krutkina M.S."/>
        </authorList>
    </citation>
    <scope>NUCLEOTIDE SEQUENCE [LARGE SCALE GENOMIC DNA]</scope>
    <source>
        <strain evidence="13 14">RmlP001</strain>
    </source>
</reference>
<evidence type="ECO:0000256" key="8">
    <source>
        <dbReference type="ARBA" id="ARBA00034808"/>
    </source>
</evidence>
<dbReference type="Pfam" id="PF00580">
    <property type="entry name" value="UvrD-helicase"/>
    <property type="match status" value="1"/>
</dbReference>
<evidence type="ECO:0000256" key="6">
    <source>
        <dbReference type="ARBA" id="ARBA00023235"/>
    </source>
</evidence>
<dbReference type="GO" id="GO:0005524">
    <property type="term" value="F:ATP binding"/>
    <property type="evidence" value="ECO:0007669"/>
    <property type="project" value="UniProtKB-UniRule"/>
</dbReference>
<accession>A0A4Q2R8R7</accession>
<dbReference type="Pfam" id="PF12705">
    <property type="entry name" value="PDDEXK_1"/>
    <property type="match status" value="1"/>
</dbReference>
<dbReference type="SUPFAM" id="SSF52540">
    <property type="entry name" value="P-loop containing nucleoside triphosphate hydrolases"/>
    <property type="match status" value="1"/>
</dbReference>
<evidence type="ECO:0000256" key="5">
    <source>
        <dbReference type="ARBA" id="ARBA00022840"/>
    </source>
</evidence>
<evidence type="ECO:0000256" key="10">
    <source>
        <dbReference type="PROSITE-ProRule" id="PRU00560"/>
    </source>
</evidence>
<feature type="domain" description="UvrD-like helicase C-terminal" evidence="12">
    <location>
        <begin position="481"/>
        <end position="751"/>
    </location>
</feature>
<dbReference type="GO" id="GO:0005829">
    <property type="term" value="C:cytosol"/>
    <property type="evidence" value="ECO:0007669"/>
    <property type="project" value="TreeGrafter"/>
</dbReference>
<reference evidence="13 14" key="2">
    <citation type="submission" date="2019-02" db="EMBL/GenBank/DDBJ databases">
        <title>'Lichenibacterium ramalinii' gen. nov. sp. nov., 'Lichenibacterium minor' gen. nov. sp. nov.</title>
        <authorList>
            <person name="Pankratov T."/>
        </authorList>
    </citation>
    <scope>NUCLEOTIDE SEQUENCE [LARGE SCALE GENOMIC DNA]</scope>
    <source>
        <strain evidence="13 14">RmlP001</strain>
    </source>
</reference>
<dbReference type="CDD" id="cd17932">
    <property type="entry name" value="DEXQc_UvrD"/>
    <property type="match status" value="1"/>
</dbReference>
<dbReference type="Gene3D" id="1.10.10.2910">
    <property type="match status" value="1"/>
</dbReference>
<dbReference type="EMBL" id="QYBC01000023">
    <property type="protein sequence ID" value="RYB02139.1"/>
    <property type="molecule type" value="Genomic_DNA"/>
</dbReference>
<organism evidence="13 14">
    <name type="scientific">Lichenibacterium ramalinae</name>
    <dbReference type="NCBI Taxonomy" id="2316527"/>
    <lineage>
        <taxon>Bacteria</taxon>
        <taxon>Pseudomonadati</taxon>
        <taxon>Pseudomonadota</taxon>
        <taxon>Alphaproteobacteria</taxon>
        <taxon>Hyphomicrobiales</taxon>
        <taxon>Lichenihabitantaceae</taxon>
        <taxon>Lichenibacterium</taxon>
    </lineage>
</organism>
<keyword evidence="3 10" id="KW-0378">Hydrolase</keyword>
<dbReference type="InterPro" id="IPR038726">
    <property type="entry name" value="PDDEXK_AddAB-type"/>
</dbReference>
<dbReference type="Pfam" id="PF13361">
    <property type="entry name" value="UvrD_C"/>
    <property type="match status" value="2"/>
</dbReference>
<dbReference type="Proteomes" id="UP000289411">
    <property type="component" value="Unassembled WGS sequence"/>
</dbReference>
<dbReference type="PANTHER" id="PTHR11070">
    <property type="entry name" value="UVRD / RECB / PCRA DNA HELICASE FAMILY MEMBER"/>
    <property type="match status" value="1"/>
</dbReference>
<feature type="domain" description="UvrD-like helicase ATP-binding" evidence="11">
    <location>
        <begin position="188"/>
        <end position="481"/>
    </location>
</feature>
<protein>
    <recommendedName>
        <fullName evidence="8">DNA 3'-5' helicase</fullName>
        <ecNumber evidence="8">5.6.2.4</ecNumber>
    </recommendedName>
</protein>
<evidence type="ECO:0000256" key="2">
    <source>
        <dbReference type="ARBA" id="ARBA00022741"/>
    </source>
</evidence>
<keyword evidence="14" id="KW-1185">Reference proteome</keyword>
<evidence type="ECO:0000256" key="1">
    <source>
        <dbReference type="ARBA" id="ARBA00009922"/>
    </source>
</evidence>
<name>A0A4Q2R8R7_9HYPH</name>
<comment type="caution">
    <text evidence="13">The sequence shown here is derived from an EMBL/GenBank/DDBJ whole genome shotgun (WGS) entry which is preliminary data.</text>
</comment>
<gene>
    <name evidence="13" type="ORF">D3272_22730</name>
</gene>
<sequence>MDPWAEVRLRARACHAEALQEAGGDRAAVAIVAAAARLRDIEVVPFEPGTRFGPGILGVYERVGPLISVDASLPPGRREIVIAHEVGHHEMGDDPVVEVTSVDAAPGAAARIVGYSHRERREMAADVFAGEFLCPADWLRTELVDRGRRPAEIARDLGLPAHVVTKQSIRAVCLPPLRAPAPRPSNRHPLDPVQTEAATWDGGALLVEAGPGTGKTATLVGRIVHLLTDGVAPSRLLVLTFSTRAAAELRERVAEAAPDAAGALWIGTIHAFGLEVIHGWHHRIGRGPRPRVLDRDGALELLERHLGALPLAIFRDLRDPATGLAPVLRAIERCKDELVTPEDYAAAARAAAFDGEGEAVAIAEEVAAVYAVYQRLLDEEDALDLGDLVAVAARLLAENDDIAGHYGDRFAHVLVDEVQDLNHAATSLLQSLCGPGTTLWAVGDGRQSVYRFRGADPTAVADFADAFGGSTMALDCTYRATPEVVSAFAAFTSTMPGGAVTWTAQRPSGRPVRLLSAPTLAGEVVAIRDRVEELRTDGIGYGDQAVLARTHRVLERIGAGLERHGVPISYLGDLLVRDEIRDLLAVVSIDAEPGGLGLLRVATRPPYGVPRPAVIAVIRWAAKQGISTSDALRRARTVPGVDPAAARGLALLGRHLAAAGPAATAWTAMTQWLFETHGATTLADDARPPMHRVAVYQLLRLAAEEGTNRPEFVARVRRIAALGGGRDHGVVAPEAQTDDAVRLMTIHAAKGLEWSAVHLPMASSRHVPLMQHRDACPPPPDLARLAMSASDHDAEERALWFVALSRARDSLTISRAERYGDARDARPSPFLAHVGEIEASRHADPGLAEPAVPLTPQAPRPVYPTGELDTWLRCPARYRYETIDGLADASPPSGHRRLMRAVLTAGRRIEDAATAGTSPTYEEGEAALATAWAADGPVGHRHERHYRGVADRMVARLTEIVATEVGAIHHRGPWIIDVGTGRIAVRPHRVIEHPWGAVTIQIVGVRRRDQPRIAGLAAALSIGARQAFPDARVTVELLDPDDGEVVEADLVDDEAVVERYREAMVEIERGVFAPRPDPRRCPSCPFFFVCGA</sequence>
<keyword evidence="6" id="KW-0413">Isomerase</keyword>
<evidence type="ECO:0000259" key="11">
    <source>
        <dbReference type="PROSITE" id="PS51198"/>
    </source>
</evidence>